<evidence type="ECO:0000259" key="1">
    <source>
        <dbReference type="PROSITE" id="PS50937"/>
    </source>
</evidence>
<comment type="caution">
    <text evidence="3">The sequence shown here is derived from an EMBL/GenBank/DDBJ whole genome shotgun (WGS) entry which is preliminary data.</text>
</comment>
<accession>A0A417YMA9</accession>
<dbReference type="Proteomes" id="UP000285456">
    <property type="component" value="Unassembled WGS sequence"/>
</dbReference>
<organism evidence="3 4">
    <name type="scientific">Oceanobacillus profundus</name>
    <dbReference type="NCBI Taxonomy" id="372463"/>
    <lineage>
        <taxon>Bacteria</taxon>
        <taxon>Bacillati</taxon>
        <taxon>Bacillota</taxon>
        <taxon>Bacilli</taxon>
        <taxon>Bacillales</taxon>
        <taxon>Bacillaceae</taxon>
        <taxon>Oceanobacillus</taxon>
    </lineage>
</organism>
<dbReference type="OrthoDB" id="2721940at2"/>
<keyword evidence="3" id="KW-0238">DNA-binding</keyword>
<dbReference type="AlphaFoldDB" id="A0A417YMA9"/>
<dbReference type="PROSITE" id="PS50937">
    <property type="entry name" value="HTH_MERR_2"/>
    <property type="match status" value="1"/>
</dbReference>
<proteinExistence type="predicted"/>
<feature type="domain" description="HTH merR-type" evidence="1">
    <location>
        <begin position="1"/>
        <end position="29"/>
    </location>
</feature>
<dbReference type="InterPro" id="IPR010981">
    <property type="entry name" value="SinR/SinI_dimer_dom"/>
</dbReference>
<dbReference type="PROSITE" id="PS51500">
    <property type="entry name" value="SIN"/>
    <property type="match status" value="1"/>
</dbReference>
<dbReference type="InterPro" id="IPR036281">
    <property type="entry name" value="SinR/SinI_dimer_dom_sf"/>
</dbReference>
<sequence length="50" mass="5857">MYDQDWIHLMKQAKYIGLSPSEVRQLLKHLAIEEEKPLVSKISEFVTDPT</sequence>
<evidence type="ECO:0000313" key="4">
    <source>
        <dbReference type="Proteomes" id="UP000285456"/>
    </source>
</evidence>
<gene>
    <name evidence="3" type="primary">sinI</name>
    <name evidence="3" type="ORF">D1B32_03790</name>
</gene>
<protein>
    <submittedName>
        <fullName evidence="3">DNA-binding anti-repressor SinI</fullName>
    </submittedName>
</protein>
<name>A0A417YMA9_9BACI</name>
<dbReference type="GO" id="GO:0046983">
    <property type="term" value="F:protein dimerization activity"/>
    <property type="evidence" value="ECO:0007669"/>
    <property type="project" value="InterPro"/>
</dbReference>
<dbReference type="SUPFAM" id="SSF47406">
    <property type="entry name" value="SinR repressor dimerisation domain-like"/>
    <property type="match status" value="1"/>
</dbReference>
<reference evidence="3 4" key="1">
    <citation type="journal article" date="2007" name="Int. J. Syst. Evol. Microbiol.">
        <title>Oceanobacillus profundus sp. nov., isolated from a deep-sea sediment core.</title>
        <authorList>
            <person name="Kim Y.G."/>
            <person name="Choi D.H."/>
            <person name="Hyun S."/>
            <person name="Cho B.C."/>
        </authorList>
    </citation>
    <scope>NUCLEOTIDE SEQUENCE [LARGE SCALE GENOMIC DNA]</scope>
    <source>
        <strain evidence="3 4">DSM 18246</strain>
    </source>
</reference>
<dbReference type="InterPro" id="IPR000551">
    <property type="entry name" value="MerR-type_HTH_dom"/>
</dbReference>
<evidence type="ECO:0000259" key="2">
    <source>
        <dbReference type="PROSITE" id="PS51500"/>
    </source>
</evidence>
<keyword evidence="4" id="KW-1185">Reference proteome</keyword>
<dbReference type="GO" id="GO:0006355">
    <property type="term" value="P:regulation of DNA-templated transcription"/>
    <property type="evidence" value="ECO:0007669"/>
    <property type="project" value="InterPro"/>
</dbReference>
<evidence type="ECO:0000313" key="3">
    <source>
        <dbReference type="EMBL" id="RHW34629.1"/>
    </source>
</evidence>
<feature type="domain" description="Sin" evidence="2">
    <location>
        <begin position="1"/>
        <end position="31"/>
    </location>
</feature>
<dbReference type="GO" id="GO:0003677">
    <property type="term" value="F:DNA binding"/>
    <property type="evidence" value="ECO:0007669"/>
    <property type="project" value="UniProtKB-KW"/>
</dbReference>
<dbReference type="EMBL" id="QWEH01000002">
    <property type="protein sequence ID" value="RHW34629.1"/>
    <property type="molecule type" value="Genomic_DNA"/>
</dbReference>
<dbReference type="Pfam" id="PF08671">
    <property type="entry name" value="SinI"/>
    <property type="match status" value="1"/>
</dbReference>